<sequence length="140" mass="15597">MESQQQPQQSAQGPEKGKKPAKGKAGWSTQEILAKKAKLPLLEAVEQYKDVRILTSQAIASLARQTIRMSAQCSCRNEVTDAALVTLERVKTLQELYLALIVCMDDVLVKGKIIHPPETQTEPVEIQRGIFPILEDENEE</sequence>
<name>A0A0A1TJ20_9HYPO</name>
<gene>
    <name evidence="2" type="ORF">VHEMI06398</name>
</gene>
<protein>
    <submittedName>
        <fullName evidence="2">Uncharacterized protein</fullName>
    </submittedName>
</protein>
<dbReference type="Proteomes" id="UP000039046">
    <property type="component" value="Unassembled WGS sequence"/>
</dbReference>
<evidence type="ECO:0000256" key="1">
    <source>
        <dbReference type="SAM" id="MobiDB-lite"/>
    </source>
</evidence>
<feature type="region of interest" description="Disordered" evidence="1">
    <location>
        <begin position="1"/>
        <end position="27"/>
    </location>
</feature>
<organism evidence="2 3">
    <name type="scientific">[Torrubiella] hemipterigena</name>
    <dbReference type="NCBI Taxonomy" id="1531966"/>
    <lineage>
        <taxon>Eukaryota</taxon>
        <taxon>Fungi</taxon>
        <taxon>Dikarya</taxon>
        <taxon>Ascomycota</taxon>
        <taxon>Pezizomycotina</taxon>
        <taxon>Sordariomycetes</taxon>
        <taxon>Hypocreomycetidae</taxon>
        <taxon>Hypocreales</taxon>
        <taxon>Clavicipitaceae</taxon>
        <taxon>Clavicipitaceae incertae sedis</taxon>
        <taxon>'Torrubiella' clade</taxon>
    </lineage>
</organism>
<evidence type="ECO:0000313" key="2">
    <source>
        <dbReference type="EMBL" id="CEJ90630.1"/>
    </source>
</evidence>
<keyword evidence="3" id="KW-1185">Reference proteome</keyword>
<dbReference type="EMBL" id="CDHN01000003">
    <property type="protein sequence ID" value="CEJ90630.1"/>
    <property type="molecule type" value="Genomic_DNA"/>
</dbReference>
<proteinExistence type="predicted"/>
<reference evidence="2 3" key="1">
    <citation type="journal article" date="2015" name="Genome Announc.">
        <title>Draft Genome Sequence and Gene Annotation of the Entomopathogenic Fungus Verticillium hemipterigenum.</title>
        <authorList>
            <person name="Horn F."/>
            <person name="Habel A."/>
            <person name="Scharf D.H."/>
            <person name="Dworschak J."/>
            <person name="Brakhage A.A."/>
            <person name="Guthke R."/>
            <person name="Hertweck C."/>
            <person name="Linde J."/>
        </authorList>
    </citation>
    <scope>NUCLEOTIDE SEQUENCE [LARGE SCALE GENOMIC DNA]</scope>
</reference>
<dbReference type="HOGENOM" id="CLU_1836529_0_0_1"/>
<feature type="compositionally biased region" description="Low complexity" evidence="1">
    <location>
        <begin position="1"/>
        <end position="14"/>
    </location>
</feature>
<accession>A0A0A1TJ20</accession>
<evidence type="ECO:0000313" key="3">
    <source>
        <dbReference type="Proteomes" id="UP000039046"/>
    </source>
</evidence>
<dbReference type="AlphaFoldDB" id="A0A0A1TJ20"/>